<organism evidence="2 3">
    <name type="scientific">Mytilus galloprovincialis</name>
    <name type="common">Mediterranean mussel</name>
    <dbReference type="NCBI Taxonomy" id="29158"/>
    <lineage>
        <taxon>Eukaryota</taxon>
        <taxon>Metazoa</taxon>
        <taxon>Spiralia</taxon>
        <taxon>Lophotrochozoa</taxon>
        <taxon>Mollusca</taxon>
        <taxon>Bivalvia</taxon>
        <taxon>Autobranchia</taxon>
        <taxon>Pteriomorphia</taxon>
        <taxon>Mytilida</taxon>
        <taxon>Mytiloidea</taxon>
        <taxon>Mytilidae</taxon>
        <taxon>Mytilinae</taxon>
        <taxon>Mytilus</taxon>
    </lineage>
</organism>
<reference evidence="2" key="1">
    <citation type="submission" date="2018-11" db="EMBL/GenBank/DDBJ databases">
        <authorList>
            <person name="Alioto T."/>
            <person name="Alioto T."/>
        </authorList>
    </citation>
    <scope>NUCLEOTIDE SEQUENCE</scope>
</reference>
<dbReference type="Proteomes" id="UP000596742">
    <property type="component" value="Unassembled WGS sequence"/>
</dbReference>
<dbReference type="AlphaFoldDB" id="A0A8B6GJ61"/>
<protein>
    <recommendedName>
        <fullName evidence="4">C-type lectin domain-containing protein</fullName>
    </recommendedName>
</protein>
<dbReference type="InterPro" id="IPR016187">
    <property type="entry name" value="CTDL_fold"/>
</dbReference>
<keyword evidence="3" id="KW-1185">Reference proteome</keyword>
<evidence type="ECO:0000256" key="1">
    <source>
        <dbReference type="SAM" id="MobiDB-lite"/>
    </source>
</evidence>
<dbReference type="SUPFAM" id="SSF56436">
    <property type="entry name" value="C-type lectin-like"/>
    <property type="match status" value="1"/>
</dbReference>
<gene>
    <name evidence="2" type="ORF">MGAL_10B019816</name>
</gene>
<sequence>AITEDCVILKYSDGGHWYDYACFNFLFTHNNYPWICEYKQETPPITAQAPTTKTIAQASTTKTTTQAPTTKTTAQASTTKTTTQASTTKTTTQSPTTKTATLTTTSKSATTEMHLVTTGKCVNSPFVNCDVSNICSTSAWAHYCPVTCGKCRKTLSTRKITSGTTEGWFVIGQKPTAHWFLIPTSNN</sequence>
<feature type="region of interest" description="Disordered" evidence="1">
    <location>
        <begin position="56"/>
        <end position="100"/>
    </location>
</feature>
<dbReference type="EMBL" id="UYJE01008563">
    <property type="protein sequence ID" value="VDI64873.1"/>
    <property type="molecule type" value="Genomic_DNA"/>
</dbReference>
<name>A0A8B6GJ61_MYTGA</name>
<dbReference type="CDD" id="cd00037">
    <property type="entry name" value="CLECT"/>
    <property type="match status" value="1"/>
</dbReference>
<evidence type="ECO:0000313" key="2">
    <source>
        <dbReference type="EMBL" id="VDI64873.1"/>
    </source>
</evidence>
<evidence type="ECO:0000313" key="3">
    <source>
        <dbReference type="Proteomes" id="UP000596742"/>
    </source>
</evidence>
<accession>A0A8B6GJ61</accession>
<dbReference type="OrthoDB" id="6162243at2759"/>
<evidence type="ECO:0008006" key="4">
    <source>
        <dbReference type="Google" id="ProtNLM"/>
    </source>
</evidence>
<comment type="caution">
    <text evidence="2">The sequence shown here is derived from an EMBL/GenBank/DDBJ whole genome shotgun (WGS) entry which is preliminary data.</text>
</comment>
<proteinExistence type="predicted"/>
<feature type="non-terminal residue" evidence="2">
    <location>
        <position position="1"/>
    </location>
</feature>